<dbReference type="AlphaFoldDB" id="A0A1B0BAS0"/>
<proteinExistence type="predicted"/>
<name>A0A1B0BAS0_9MUSC</name>
<evidence type="ECO:0000313" key="1">
    <source>
        <dbReference type="EnsemblMetazoa" id="GPPI024183-PA"/>
    </source>
</evidence>
<dbReference type="STRING" id="67801.A0A1B0BAS0"/>
<reference evidence="1" key="2">
    <citation type="submission" date="2020-05" db="UniProtKB">
        <authorList>
            <consortium name="EnsemblMetazoa"/>
        </authorList>
    </citation>
    <scope>IDENTIFICATION</scope>
    <source>
        <strain evidence="1">IAEA</strain>
    </source>
</reference>
<dbReference type="EMBL" id="JXJN01011132">
    <property type="status" value="NOT_ANNOTATED_CDS"/>
    <property type="molecule type" value="Genomic_DNA"/>
</dbReference>
<dbReference type="Proteomes" id="UP000092460">
    <property type="component" value="Unassembled WGS sequence"/>
</dbReference>
<dbReference type="VEuPathDB" id="VectorBase:GPPI024183"/>
<sequence length="83" mass="9355">MAPGFYPNILAPVNNTSEIIQLAALRGAAYRVFPTAVERPVIEVVSRWGLNFTGHSDPLVFTEQIKELAKAYSIDKDRLPPWW</sequence>
<evidence type="ECO:0000313" key="2">
    <source>
        <dbReference type="Proteomes" id="UP000092460"/>
    </source>
</evidence>
<keyword evidence="2" id="KW-1185">Reference proteome</keyword>
<organism evidence="1 2">
    <name type="scientific">Glossina palpalis gambiensis</name>
    <dbReference type="NCBI Taxonomy" id="67801"/>
    <lineage>
        <taxon>Eukaryota</taxon>
        <taxon>Metazoa</taxon>
        <taxon>Ecdysozoa</taxon>
        <taxon>Arthropoda</taxon>
        <taxon>Hexapoda</taxon>
        <taxon>Insecta</taxon>
        <taxon>Pterygota</taxon>
        <taxon>Neoptera</taxon>
        <taxon>Endopterygota</taxon>
        <taxon>Diptera</taxon>
        <taxon>Brachycera</taxon>
        <taxon>Muscomorpha</taxon>
        <taxon>Hippoboscoidea</taxon>
        <taxon>Glossinidae</taxon>
        <taxon>Glossina</taxon>
    </lineage>
</organism>
<reference evidence="2" key="1">
    <citation type="submission" date="2015-01" db="EMBL/GenBank/DDBJ databases">
        <authorList>
            <person name="Aksoy S."/>
            <person name="Warren W."/>
            <person name="Wilson R.K."/>
        </authorList>
    </citation>
    <scope>NUCLEOTIDE SEQUENCE [LARGE SCALE GENOMIC DNA]</scope>
    <source>
        <strain evidence="2">IAEA</strain>
    </source>
</reference>
<accession>A0A1B0BAS0</accession>
<dbReference type="EnsemblMetazoa" id="GPPI024183-RA">
    <property type="protein sequence ID" value="GPPI024183-PA"/>
    <property type="gene ID" value="GPPI024183"/>
</dbReference>
<protein>
    <submittedName>
        <fullName evidence="1">Uncharacterized protein</fullName>
    </submittedName>
</protein>